<keyword evidence="2 6" id="KW-0032">Aminotransferase</keyword>
<evidence type="ECO:0000313" key="6">
    <source>
        <dbReference type="EMBL" id="HEN14883.1"/>
    </source>
</evidence>
<keyword evidence="4 5" id="KW-0663">Pyridoxal phosphate</keyword>
<dbReference type="Pfam" id="PF00202">
    <property type="entry name" value="Aminotran_3"/>
    <property type="match status" value="1"/>
</dbReference>
<dbReference type="GO" id="GO:0008483">
    <property type="term" value="F:transaminase activity"/>
    <property type="evidence" value="ECO:0007669"/>
    <property type="project" value="UniProtKB-KW"/>
</dbReference>
<dbReference type="EMBL" id="DSOK01000156">
    <property type="protein sequence ID" value="HEN14883.1"/>
    <property type="molecule type" value="Genomic_DNA"/>
</dbReference>
<dbReference type="GO" id="GO:0042802">
    <property type="term" value="F:identical protein binding"/>
    <property type="evidence" value="ECO:0007669"/>
    <property type="project" value="TreeGrafter"/>
</dbReference>
<dbReference type="SUPFAM" id="SSF53383">
    <property type="entry name" value="PLP-dependent transferases"/>
    <property type="match status" value="1"/>
</dbReference>
<dbReference type="AlphaFoldDB" id="A0A7C2JZT2"/>
<evidence type="ECO:0000256" key="2">
    <source>
        <dbReference type="ARBA" id="ARBA00022576"/>
    </source>
</evidence>
<comment type="caution">
    <text evidence="6">The sequence shown here is derived from an EMBL/GenBank/DDBJ whole genome shotgun (WGS) entry which is preliminary data.</text>
</comment>
<comment type="similarity">
    <text evidence="5">Belongs to the class-III pyridoxal-phosphate-dependent aminotransferase family.</text>
</comment>
<dbReference type="InterPro" id="IPR015424">
    <property type="entry name" value="PyrdxlP-dep_Trfase"/>
</dbReference>
<dbReference type="Gene3D" id="3.90.1150.10">
    <property type="entry name" value="Aspartate Aminotransferase, domain 1"/>
    <property type="match status" value="1"/>
</dbReference>
<dbReference type="InterPro" id="IPR015421">
    <property type="entry name" value="PyrdxlP-dep_Trfase_major"/>
</dbReference>
<dbReference type="Gene3D" id="3.40.640.10">
    <property type="entry name" value="Type I PLP-dependent aspartate aminotransferase-like (Major domain)"/>
    <property type="match status" value="1"/>
</dbReference>
<organism evidence="6">
    <name type="scientific">Schlesneria paludicola</name>
    <dbReference type="NCBI Taxonomy" id="360056"/>
    <lineage>
        <taxon>Bacteria</taxon>
        <taxon>Pseudomonadati</taxon>
        <taxon>Planctomycetota</taxon>
        <taxon>Planctomycetia</taxon>
        <taxon>Planctomycetales</taxon>
        <taxon>Planctomycetaceae</taxon>
        <taxon>Schlesneria</taxon>
    </lineage>
</organism>
<dbReference type="InterPro" id="IPR005814">
    <property type="entry name" value="Aminotrans_3"/>
</dbReference>
<sequence>MPAPIQFPGETRSNAAREAVAQTEPLALRTFTPSQAVFAKSAGVFHYTPEGRRLFDFSSGVLVSNLGHNPRRWLQRLARYAGWTQDMLFGPPETSPDVYCEAVTLTAYNGITEIETQAVARLLKCLRASPLGQRLDTIMWAASGSEGVHKAIYASLARDKTRDMVLATRYGFHGKKGWANAVTGSEKDPERDPRVRFISFPMEEIADHSQDFERIALERYEQELASLWSQYGARINCLITEPYLGGGGSYHPPAKYHHLLQRFCREHDILFLFDEVQANFGRTGRLFAFEKYGVEPDMVILGKGLGNGVPVAAVACNSAVAAHMKYGEASDTWSANPLSSAAVLATLDEFEAQNLLPHIAELTPVFFAGLDRLKETGLVTHVRGEGVVFGIECAAVGDIPPNEIAAKIVEACYLGADNVGIHLLGALAGKVLRVSPPLTITVDQAKESLDLMFRLLSGLSERLRSTKRIAAAAR</sequence>
<reference evidence="6" key="1">
    <citation type="journal article" date="2020" name="mSystems">
        <title>Genome- and Community-Level Interaction Insights into Carbon Utilization and Element Cycling Functions of Hydrothermarchaeota in Hydrothermal Sediment.</title>
        <authorList>
            <person name="Zhou Z."/>
            <person name="Liu Y."/>
            <person name="Xu W."/>
            <person name="Pan J."/>
            <person name="Luo Z.H."/>
            <person name="Li M."/>
        </authorList>
    </citation>
    <scope>NUCLEOTIDE SEQUENCE [LARGE SCALE GENOMIC DNA]</scope>
    <source>
        <strain evidence="6">SpSt-339</strain>
    </source>
</reference>
<evidence type="ECO:0000256" key="4">
    <source>
        <dbReference type="ARBA" id="ARBA00022898"/>
    </source>
</evidence>
<dbReference type="CDD" id="cd00610">
    <property type="entry name" value="OAT_like"/>
    <property type="match status" value="1"/>
</dbReference>
<protein>
    <submittedName>
        <fullName evidence="6">Aspartate aminotransferase family protein</fullName>
    </submittedName>
</protein>
<keyword evidence="3 6" id="KW-0808">Transferase</keyword>
<accession>A0A7C2JZT2</accession>
<dbReference type="PANTHER" id="PTHR11986:SF79">
    <property type="entry name" value="ACETYLORNITHINE AMINOTRANSFERASE, MITOCHONDRIAL"/>
    <property type="match status" value="1"/>
</dbReference>
<evidence type="ECO:0000256" key="3">
    <source>
        <dbReference type="ARBA" id="ARBA00022679"/>
    </source>
</evidence>
<evidence type="ECO:0000256" key="1">
    <source>
        <dbReference type="ARBA" id="ARBA00001933"/>
    </source>
</evidence>
<dbReference type="PANTHER" id="PTHR11986">
    <property type="entry name" value="AMINOTRANSFERASE CLASS III"/>
    <property type="match status" value="1"/>
</dbReference>
<name>A0A7C2JZT2_9PLAN</name>
<evidence type="ECO:0000256" key="5">
    <source>
        <dbReference type="RuleBase" id="RU003560"/>
    </source>
</evidence>
<proteinExistence type="inferred from homology"/>
<dbReference type="InterPro" id="IPR015422">
    <property type="entry name" value="PyrdxlP-dep_Trfase_small"/>
</dbReference>
<gene>
    <name evidence="6" type="ORF">ENQ76_05360</name>
</gene>
<dbReference type="GO" id="GO:0030170">
    <property type="term" value="F:pyridoxal phosphate binding"/>
    <property type="evidence" value="ECO:0007669"/>
    <property type="project" value="InterPro"/>
</dbReference>
<comment type="cofactor">
    <cofactor evidence="1">
        <name>pyridoxal 5'-phosphate</name>
        <dbReference type="ChEBI" id="CHEBI:597326"/>
    </cofactor>
</comment>
<dbReference type="InterPro" id="IPR050103">
    <property type="entry name" value="Class-III_PLP-dep_AT"/>
</dbReference>